<feature type="region of interest" description="Disordered" evidence="1">
    <location>
        <begin position="1"/>
        <end position="30"/>
    </location>
</feature>
<name>A0A3P3EGP0_9BURK</name>
<accession>A0A3P3EGP0</accession>
<evidence type="ECO:0000313" key="3">
    <source>
        <dbReference type="EMBL" id="RRH85547.1"/>
    </source>
</evidence>
<gene>
    <name evidence="3" type="ORF">EH244_22680</name>
</gene>
<dbReference type="Pfam" id="PF12802">
    <property type="entry name" value="MarR_2"/>
    <property type="match status" value="1"/>
</dbReference>
<comment type="caution">
    <text evidence="3">The sequence shown here is derived from an EMBL/GenBank/DDBJ whole genome shotgun (WGS) entry which is preliminary data.</text>
</comment>
<dbReference type="Proteomes" id="UP000271590">
    <property type="component" value="Unassembled WGS sequence"/>
</dbReference>
<dbReference type="AlphaFoldDB" id="A0A3P3EGP0"/>
<dbReference type="InterPro" id="IPR000835">
    <property type="entry name" value="HTH_MarR-typ"/>
</dbReference>
<evidence type="ECO:0000313" key="4">
    <source>
        <dbReference type="Proteomes" id="UP000271590"/>
    </source>
</evidence>
<feature type="domain" description="HTH marR-type" evidence="2">
    <location>
        <begin position="64"/>
        <end position="161"/>
    </location>
</feature>
<reference evidence="3 4" key="1">
    <citation type="submission" date="2018-11" db="EMBL/GenBank/DDBJ databases">
        <title>The genome of Variovorax sp T529.</title>
        <authorList>
            <person name="Gao J."/>
        </authorList>
    </citation>
    <scope>NUCLEOTIDE SEQUENCE [LARGE SCALE GENOMIC DNA]</scope>
    <source>
        <strain evidence="3 4">T529</strain>
    </source>
</reference>
<dbReference type="SMART" id="SM00347">
    <property type="entry name" value="HTH_MARR"/>
    <property type="match status" value="1"/>
</dbReference>
<dbReference type="EMBL" id="RQXU01000016">
    <property type="protein sequence ID" value="RRH85547.1"/>
    <property type="molecule type" value="Genomic_DNA"/>
</dbReference>
<dbReference type="SUPFAM" id="SSF46785">
    <property type="entry name" value="Winged helix' DNA-binding domain"/>
    <property type="match status" value="1"/>
</dbReference>
<dbReference type="Gene3D" id="1.10.10.10">
    <property type="entry name" value="Winged helix-like DNA-binding domain superfamily/Winged helix DNA-binding domain"/>
    <property type="match status" value="1"/>
</dbReference>
<dbReference type="InterPro" id="IPR036388">
    <property type="entry name" value="WH-like_DNA-bd_sf"/>
</dbReference>
<protein>
    <submittedName>
        <fullName evidence="3">MarR family transcriptional regulator</fullName>
    </submittedName>
</protein>
<proteinExistence type="predicted"/>
<dbReference type="InterPro" id="IPR036390">
    <property type="entry name" value="WH_DNA-bd_sf"/>
</dbReference>
<dbReference type="GO" id="GO:0003700">
    <property type="term" value="F:DNA-binding transcription factor activity"/>
    <property type="evidence" value="ECO:0007669"/>
    <property type="project" value="InterPro"/>
</dbReference>
<organism evidence="3 4">
    <name type="scientific">Variovorax beijingensis</name>
    <dbReference type="NCBI Taxonomy" id="2496117"/>
    <lineage>
        <taxon>Bacteria</taxon>
        <taxon>Pseudomonadati</taxon>
        <taxon>Pseudomonadota</taxon>
        <taxon>Betaproteobacteria</taxon>
        <taxon>Burkholderiales</taxon>
        <taxon>Comamonadaceae</taxon>
        <taxon>Variovorax</taxon>
    </lineage>
</organism>
<sequence length="189" mass="20891">MPAKKTIAAPARPSRRRGTSRTAQRRPELSDTVVDRPLPALATDFIGWLVTSLSVRLSRSASSFYMERWDIGTTEYRLLLALGVEHECSAAFVAAAADVDKAAASRSLQVLSQQGLITLARHGREMTITLTESGRSLSQELYSTSQQREVRLTHGMSATQVKRLRADLHTLIENLPRLSDEAFDAELPD</sequence>
<evidence type="ECO:0000259" key="2">
    <source>
        <dbReference type="SMART" id="SM00347"/>
    </source>
</evidence>
<evidence type="ECO:0000256" key="1">
    <source>
        <dbReference type="SAM" id="MobiDB-lite"/>
    </source>
</evidence>